<protein>
    <submittedName>
        <fullName evidence="2">Uncharacterized protein</fullName>
    </submittedName>
</protein>
<accession>A0A917PTK2</accession>
<evidence type="ECO:0000256" key="1">
    <source>
        <dbReference type="SAM" id="MobiDB-lite"/>
    </source>
</evidence>
<evidence type="ECO:0000313" key="3">
    <source>
        <dbReference type="Proteomes" id="UP000635983"/>
    </source>
</evidence>
<organism evidence="2 3">
    <name type="scientific">Pseudomonas matsuisoli</name>
    <dbReference type="NCBI Taxonomy" id="1515666"/>
    <lineage>
        <taxon>Bacteria</taxon>
        <taxon>Pseudomonadati</taxon>
        <taxon>Pseudomonadota</taxon>
        <taxon>Gammaproteobacteria</taxon>
        <taxon>Pseudomonadales</taxon>
        <taxon>Pseudomonadaceae</taxon>
        <taxon>Pseudomonas</taxon>
    </lineage>
</organism>
<dbReference type="EMBL" id="BMPO01000003">
    <property type="protein sequence ID" value="GGJ90656.1"/>
    <property type="molecule type" value="Genomic_DNA"/>
</dbReference>
<dbReference type="AlphaFoldDB" id="A0A917PTK2"/>
<gene>
    <name evidence="2" type="ORF">GCM10009304_15440</name>
</gene>
<proteinExistence type="predicted"/>
<keyword evidence="3" id="KW-1185">Reference proteome</keyword>
<feature type="region of interest" description="Disordered" evidence="1">
    <location>
        <begin position="29"/>
        <end position="50"/>
    </location>
</feature>
<comment type="caution">
    <text evidence="2">The sequence shown here is derived from an EMBL/GenBank/DDBJ whole genome shotgun (WGS) entry which is preliminary data.</text>
</comment>
<dbReference type="Proteomes" id="UP000635983">
    <property type="component" value="Unassembled WGS sequence"/>
</dbReference>
<name>A0A917PTK2_9PSED</name>
<reference evidence="2" key="1">
    <citation type="journal article" date="2014" name="Int. J. Syst. Evol. Microbiol.">
        <title>Complete genome sequence of Corynebacterium casei LMG S-19264T (=DSM 44701T), isolated from a smear-ripened cheese.</title>
        <authorList>
            <consortium name="US DOE Joint Genome Institute (JGI-PGF)"/>
            <person name="Walter F."/>
            <person name="Albersmeier A."/>
            <person name="Kalinowski J."/>
            <person name="Ruckert C."/>
        </authorList>
    </citation>
    <scope>NUCLEOTIDE SEQUENCE</scope>
    <source>
        <strain evidence="2">JCM 30078</strain>
    </source>
</reference>
<reference evidence="2" key="2">
    <citation type="submission" date="2020-09" db="EMBL/GenBank/DDBJ databases">
        <authorList>
            <person name="Sun Q."/>
            <person name="Ohkuma M."/>
        </authorList>
    </citation>
    <scope>NUCLEOTIDE SEQUENCE</scope>
    <source>
        <strain evidence="2">JCM 30078</strain>
    </source>
</reference>
<evidence type="ECO:0000313" key="2">
    <source>
        <dbReference type="EMBL" id="GGJ90656.1"/>
    </source>
</evidence>
<sequence>MVGDEFFQETGMTHKDQVQRGDFGQACNTGRNNAVGTEVPTHCIDSDDWN</sequence>